<keyword evidence="4" id="KW-1185">Reference proteome</keyword>
<accession>A0A1G6HUC7</accession>
<evidence type="ECO:0000259" key="2">
    <source>
        <dbReference type="Pfam" id="PF04608"/>
    </source>
</evidence>
<gene>
    <name evidence="3" type="ORF">SAMN05660835_00095</name>
</gene>
<dbReference type="Pfam" id="PF04608">
    <property type="entry name" value="PgpA"/>
    <property type="match status" value="1"/>
</dbReference>
<organism evidence="3 4">
    <name type="scientific">Desulfurella multipotens</name>
    <dbReference type="NCBI Taxonomy" id="79269"/>
    <lineage>
        <taxon>Bacteria</taxon>
        <taxon>Pseudomonadati</taxon>
        <taxon>Campylobacterota</taxon>
        <taxon>Desulfurellia</taxon>
        <taxon>Desulfurellales</taxon>
        <taxon>Desulfurellaceae</taxon>
        <taxon>Desulfurella</taxon>
    </lineage>
</organism>
<dbReference type="CDD" id="cd06971">
    <property type="entry name" value="PgpA"/>
    <property type="match status" value="1"/>
</dbReference>
<evidence type="ECO:0000313" key="3">
    <source>
        <dbReference type="EMBL" id="SDB97076.1"/>
    </source>
</evidence>
<keyword evidence="1" id="KW-1133">Transmembrane helix</keyword>
<keyword evidence="1" id="KW-0812">Transmembrane</keyword>
<name>A0A1G6HUC7_9BACT</name>
<dbReference type="OrthoDB" id="9804091at2"/>
<dbReference type="GO" id="GO:0006655">
    <property type="term" value="P:phosphatidylglycerol biosynthetic process"/>
    <property type="evidence" value="ECO:0007669"/>
    <property type="project" value="UniProtKB-UniPathway"/>
</dbReference>
<dbReference type="PANTHER" id="PTHR36305:SF1">
    <property type="entry name" value="PHOSPHATIDYLGLYCEROPHOSPHATASE A"/>
    <property type="match status" value="1"/>
</dbReference>
<sequence>MKFEDDIQKIADIIATVFGIGYTAYAPGTMGSLFGILIYMFLKETSLSIYALTVSCLFVIGTIASEIVESAYNIKDPSFIIIDEVVGMLVTLMFVGYSFWAVWLGFLFFRIIDISKVPPLNFLERISGGLGIMLDDLVGGFMAGILLYIIFR</sequence>
<feature type="transmembrane region" description="Helical" evidence="1">
    <location>
        <begin position="89"/>
        <end position="112"/>
    </location>
</feature>
<dbReference type="EMBL" id="FMYU01000001">
    <property type="protein sequence ID" value="SDB97076.1"/>
    <property type="molecule type" value="Genomic_DNA"/>
</dbReference>
<keyword evidence="1" id="KW-0472">Membrane</keyword>
<dbReference type="SUPFAM" id="SSF101307">
    <property type="entry name" value="YutG-like"/>
    <property type="match status" value="1"/>
</dbReference>
<dbReference type="AlphaFoldDB" id="A0A1G6HUC7"/>
<evidence type="ECO:0000256" key="1">
    <source>
        <dbReference type="SAM" id="Phobius"/>
    </source>
</evidence>
<dbReference type="GO" id="GO:0008962">
    <property type="term" value="F:phosphatidylglycerophosphatase activity"/>
    <property type="evidence" value="ECO:0007669"/>
    <property type="project" value="InterPro"/>
</dbReference>
<dbReference type="RefSeq" id="WP_025392468.1">
    <property type="nucleotide sequence ID" value="NZ_FMYU01000001.1"/>
</dbReference>
<dbReference type="Proteomes" id="UP000199411">
    <property type="component" value="Unassembled WGS sequence"/>
</dbReference>
<feature type="transmembrane region" description="Helical" evidence="1">
    <location>
        <begin position="47"/>
        <end position="68"/>
    </location>
</feature>
<dbReference type="InterPro" id="IPR007686">
    <property type="entry name" value="YutG/PgpA"/>
</dbReference>
<dbReference type="PIRSF" id="PIRSF006162">
    <property type="entry name" value="PgpA"/>
    <property type="match status" value="1"/>
</dbReference>
<protein>
    <submittedName>
        <fullName evidence="3">Phosphatidylglycerophosphatase A</fullName>
    </submittedName>
</protein>
<dbReference type="PANTHER" id="PTHR36305">
    <property type="entry name" value="PHOSPHATIDYLGLYCEROPHOSPHATASE A"/>
    <property type="match status" value="1"/>
</dbReference>
<feature type="domain" description="YutG/PgpA" evidence="2">
    <location>
        <begin position="13"/>
        <end position="150"/>
    </location>
</feature>
<feature type="transmembrane region" description="Helical" evidence="1">
    <location>
        <begin position="132"/>
        <end position="151"/>
    </location>
</feature>
<dbReference type="UniPathway" id="UPA00084">
    <property type="reaction ID" value="UER00504"/>
</dbReference>
<reference evidence="4" key="1">
    <citation type="submission" date="2016-10" db="EMBL/GenBank/DDBJ databases">
        <authorList>
            <person name="Varghese N."/>
            <person name="Submissions S."/>
        </authorList>
    </citation>
    <scope>NUCLEOTIDE SEQUENCE [LARGE SCALE GENOMIC DNA]</scope>
    <source>
        <strain evidence="4">DSM 8415</strain>
    </source>
</reference>
<proteinExistence type="predicted"/>
<evidence type="ECO:0000313" key="4">
    <source>
        <dbReference type="Proteomes" id="UP000199411"/>
    </source>
</evidence>
<dbReference type="InterPro" id="IPR036681">
    <property type="entry name" value="PgpA-like_sf"/>
</dbReference>
<feature type="transmembrane region" description="Helical" evidence="1">
    <location>
        <begin position="12"/>
        <end position="41"/>
    </location>
</feature>
<dbReference type="InterPro" id="IPR026037">
    <property type="entry name" value="PgpA"/>
</dbReference>